<keyword evidence="2" id="KW-1185">Reference proteome</keyword>
<feature type="non-terminal residue" evidence="1">
    <location>
        <position position="1"/>
    </location>
</feature>
<gene>
    <name evidence="1" type="ORF">BDV95DRAFT_475691</name>
</gene>
<name>A0A7C8IGE2_9PLEO</name>
<organism evidence="1 2">
    <name type="scientific">Massariosphaeria phaeospora</name>
    <dbReference type="NCBI Taxonomy" id="100035"/>
    <lineage>
        <taxon>Eukaryota</taxon>
        <taxon>Fungi</taxon>
        <taxon>Dikarya</taxon>
        <taxon>Ascomycota</taxon>
        <taxon>Pezizomycotina</taxon>
        <taxon>Dothideomycetes</taxon>
        <taxon>Pleosporomycetidae</taxon>
        <taxon>Pleosporales</taxon>
        <taxon>Pleosporales incertae sedis</taxon>
        <taxon>Massariosphaeria</taxon>
    </lineage>
</organism>
<sequence length="178" mass="20283">LGLFEMIPREVRHMIYALAIETDRPVKLRKCCGSSGKARRDCPNHGFWATDATSRFTLLAVSRGIGAEASWVIYSGCTLRLELENELAAHFTDAYTSSAARDRKWESAARYRHIELILPGQIVQFTPPLMYTYWLDAAVARMVDHWARNANEPTDSERALRHVTIHLGRMFSESLPFN</sequence>
<feature type="non-terminal residue" evidence="1">
    <location>
        <position position="178"/>
    </location>
</feature>
<accession>A0A7C8IGE2</accession>
<evidence type="ECO:0000313" key="1">
    <source>
        <dbReference type="EMBL" id="KAF2872347.1"/>
    </source>
</evidence>
<dbReference type="Proteomes" id="UP000481861">
    <property type="component" value="Unassembled WGS sequence"/>
</dbReference>
<dbReference type="AlphaFoldDB" id="A0A7C8IGE2"/>
<reference evidence="1 2" key="1">
    <citation type="submission" date="2020-01" db="EMBL/GenBank/DDBJ databases">
        <authorList>
            <consortium name="DOE Joint Genome Institute"/>
            <person name="Haridas S."/>
            <person name="Albert R."/>
            <person name="Binder M."/>
            <person name="Bloem J."/>
            <person name="Labutti K."/>
            <person name="Salamov A."/>
            <person name="Andreopoulos B."/>
            <person name="Baker S.E."/>
            <person name="Barry K."/>
            <person name="Bills G."/>
            <person name="Bluhm B.H."/>
            <person name="Cannon C."/>
            <person name="Castanera R."/>
            <person name="Culley D.E."/>
            <person name="Daum C."/>
            <person name="Ezra D."/>
            <person name="Gonzalez J.B."/>
            <person name="Henrissat B."/>
            <person name="Kuo A."/>
            <person name="Liang C."/>
            <person name="Lipzen A."/>
            <person name="Lutzoni F."/>
            <person name="Magnuson J."/>
            <person name="Mondo S."/>
            <person name="Nolan M."/>
            <person name="Ohm R."/>
            <person name="Pangilinan J."/>
            <person name="Park H.-J.H."/>
            <person name="Ramirez L."/>
            <person name="Alfaro M."/>
            <person name="Sun H."/>
            <person name="Tritt A."/>
            <person name="Yoshinaga Y."/>
            <person name="Zwiers L.-H.L."/>
            <person name="Turgeon B.G."/>
            <person name="Goodwin S.B."/>
            <person name="Spatafora J.W."/>
            <person name="Crous P.W."/>
            <person name="Grigoriev I.V."/>
        </authorList>
    </citation>
    <scope>NUCLEOTIDE SEQUENCE [LARGE SCALE GENOMIC DNA]</scope>
    <source>
        <strain evidence="1 2">CBS 611.86</strain>
    </source>
</reference>
<protein>
    <submittedName>
        <fullName evidence="1">Uncharacterized protein</fullName>
    </submittedName>
</protein>
<evidence type="ECO:0000313" key="2">
    <source>
        <dbReference type="Proteomes" id="UP000481861"/>
    </source>
</evidence>
<proteinExistence type="predicted"/>
<dbReference type="EMBL" id="JAADJZ010000009">
    <property type="protein sequence ID" value="KAF2872347.1"/>
    <property type="molecule type" value="Genomic_DNA"/>
</dbReference>
<comment type="caution">
    <text evidence="1">The sequence shown here is derived from an EMBL/GenBank/DDBJ whole genome shotgun (WGS) entry which is preliminary data.</text>
</comment>
<dbReference type="OrthoDB" id="3797827at2759"/>